<organism evidence="5 6">
    <name type="scientific">Magnusiomyces paraingens</name>
    <dbReference type="NCBI Taxonomy" id="2606893"/>
    <lineage>
        <taxon>Eukaryota</taxon>
        <taxon>Fungi</taxon>
        <taxon>Dikarya</taxon>
        <taxon>Ascomycota</taxon>
        <taxon>Saccharomycotina</taxon>
        <taxon>Dipodascomycetes</taxon>
        <taxon>Dipodascales</taxon>
        <taxon>Dipodascaceae</taxon>
        <taxon>Magnusiomyces</taxon>
    </lineage>
</organism>
<dbReference type="InterPro" id="IPR011989">
    <property type="entry name" value="ARM-like"/>
</dbReference>
<reference evidence="5 6" key="1">
    <citation type="submission" date="2019-09" db="EMBL/GenBank/DDBJ databases">
        <authorList>
            <person name="Brejova B."/>
        </authorList>
    </citation>
    <scope>NUCLEOTIDE SEQUENCE [LARGE SCALE GENOMIC DNA]</scope>
</reference>
<comment type="similarity">
    <text evidence="2">Belongs to the importin beta family.</text>
</comment>
<gene>
    <name evidence="5" type="ORF">SAPINGB_P006484</name>
</gene>
<dbReference type="GO" id="GO:0005634">
    <property type="term" value="C:nucleus"/>
    <property type="evidence" value="ECO:0007669"/>
    <property type="project" value="UniProtKB-SubCell"/>
</dbReference>
<dbReference type="InterPro" id="IPR051345">
    <property type="entry name" value="Importin_beta-like_NTR"/>
</dbReference>
<protein>
    <submittedName>
        <fullName evidence="5">Uncharacterized protein</fullName>
    </submittedName>
</protein>
<dbReference type="EMBL" id="CABVLU010000005">
    <property type="protein sequence ID" value="VVT58987.1"/>
    <property type="molecule type" value="Genomic_DNA"/>
</dbReference>
<dbReference type="Proteomes" id="UP000398389">
    <property type="component" value="Unassembled WGS sequence"/>
</dbReference>
<evidence type="ECO:0000256" key="4">
    <source>
        <dbReference type="ARBA" id="ARBA00023242"/>
    </source>
</evidence>
<keyword evidence="4" id="KW-0539">Nucleus</keyword>
<keyword evidence="3" id="KW-0813">Transport</keyword>
<dbReference type="PANTHER" id="PTHR12363">
    <property type="entry name" value="TRANSPORTIN 3 AND IMPORTIN 13"/>
    <property type="match status" value="1"/>
</dbReference>
<comment type="subcellular location">
    <subcellularLocation>
        <location evidence="1">Nucleus</location>
    </subcellularLocation>
</comment>
<evidence type="ECO:0000313" key="6">
    <source>
        <dbReference type="Proteomes" id="UP000398389"/>
    </source>
</evidence>
<dbReference type="GeneID" id="43585295"/>
<proteinExistence type="inferred from homology"/>
<dbReference type="Gene3D" id="1.25.10.10">
    <property type="entry name" value="Leucine-rich Repeat Variant"/>
    <property type="match status" value="1"/>
</dbReference>
<dbReference type="AlphaFoldDB" id="A0A5E8C657"/>
<dbReference type="InterPro" id="IPR016024">
    <property type="entry name" value="ARM-type_fold"/>
</dbReference>
<accession>A0A5E8C657</accession>
<dbReference type="SUPFAM" id="SSF48371">
    <property type="entry name" value="ARM repeat"/>
    <property type="match status" value="1"/>
</dbReference>
<dbReference type="PANTHER" id="PTHR12363:SF33">
    <property type="entry name" value="IMPORTIN-13"/>
    <property type="match status" value="1"/>
</dbReference>
<dbReference type="RefSeq" id="XP_031857086.1">
    <property type="nucleotide sequence ID" value="XM_032001195.1"/>
</dbReference>
<sequence length="914" mass="104869">MNLSSPDFNEIINLVERFYTPGIQSVEINRFYAEWSYCVASVIETISSNTSVIKPKNKDTISYILNEKTAILCLEFCQMLVEDIAGNHNMEAIQCIHVNDKLNENVNILNALLNHCFQTLYPISYSDVLLEHVFKTYGSWVVYFRRSKDIPDFLLSVTLFIFDYIKERKDESLFHIAINEVVEIIDRLPSFYSSDLRIHLTKTLVHLGEPLIKGIIHKNDQISKLNNYYIYNNDDDIEELESFASDYAKISIALCECEIGKPDRLNSDEISTLFEYMLIISGFPGIPYVDNKLAMYILEFWTNYIDSFIDTASSSDISETNPIIIKVVEIFWNKSAYPPENVKSSWNFEIREAFESFRKDFWELLDMAYPLIGSSLFLTFSNNIISNLSLNTPDWVKIEASLASISCLSDTIPLTNEFDVLSQLLSSSLISRLGQIEDKDIRITCVNFIGNYDTFFETDIGQPFLFPALDYLFKSLNVTILSNTASKSIQKLCSSSRSFLSNNLDAFFNTYINLKLYEHLDNISHQRIVLSISFVVQALKNFEMRATCTDKLLTPILGELEKEFQKYSGMLQKYSGMLQNSNESPYLQISFDRLVSLLRCIANVGKGLQEPDDFSDYFEGDLKNIAEFWDKDMWNIRSRIIGVIKVFAIDRLEFQESIPVIEACCDIFKSGFSERSPGPFVFSIDTVLDFISSKALCLNTLPLIINFSNCFVTSFSVGHSKIPSYYINSLIDMFSVHIEETLNSEPEAQNAYLKLLEKIICRYMDVFLSNKNVTTIMKFSVLRLASHERFVLGASAKFWCAFILSKSEKTAPFLLNIGPCLVDVLVDKISGDATRSELDLYIDVIKQLMLKKMMISKPWFENSLLIAPNSFVDKVNITQRRKIFQQLNSLRGNKNTNYVVKEYWLSARGITDYI</sequence>
<keyword evidence="6" id="KW-1185">Reference proteome</keyword>
<evidence type="ECO:0000256" key="3">
    <source>
        <dbReference type="ARBA" id="ARBA00022448"/>
    </source>
</evidence>
<dbReference type="GO" id="GO:0005737">
    <property type="term" value="C:cytoplasm"/>
    <property type="evidence" value="ECO:0007669"/>
    <property type="project" value="TreeGrafter"/>
</dbReference>
<dbReference type="OrthoDB" id="2016913at2759"/>
<evidence type="ECO:0000256" key="2">
    <source>
        <dbReference type="ARBA" id="ARBA00007991"/>
    </source>
</evidence>
<evidence type="ECO:0000256" key="1">
    <source>
        <dbReference type="ARBA" id="ARBA00004123"/>
    </source>
</evidence>
<name>A0A5E8C657_9ASCO</name>
<dbReference type="GO" id="GO:0006606">
    <property type="term" value="P:protein import into nucleus"/>
    <property type="evidence" value="ECO:0007669"/>
    <property type="project" value="TreeGrafter"/>
</dbReference>
<evidence type="ECO:0000313" key="5">
    <source>
        <dbReference type="EMBL" id="VVT58987.1"/>
    </source>
</evidence>